<organism evidence="1">
    <name type="scientific">Arundo donax</name>
    <name type="common">Giant reed</name>
    <name type="synonym">Donax arundinaceus</name>
    <dbReference type="NCBI Taxonomy" id="35708"/>
    <lineage>
        <taxon>Eukaryota</taxon>
        <taxon>Viridiplantae</taxon>
        <taxon>Streptophyta</taxon>
        <taxon>Embryophyta</taxon>
        <taxon>Tracheophyta</taxon>
        <taxon>Spermatophyta</taxon>
        <taxon>Magnoliopsida</taxon>
        <taxon>Liliopsida</taxon>
        <taxon>Poales</taxon>
        <taxon>Poaceae</taxon>
        <taxon>PACMAD clade</taxon>
        <taxon>Arundinoideae</taxon>
        <taxon>Arundineae</taxon>
        <taxon>Arundo</taxon>
    </lineage>
</organism>
<name>A0A0A8YHI3_ARUDO</name>
<reference evidence="1" key="2">
    <citation type="journal article" date="2015" name="Data Brief">
        <title>Shoot transcriptome of the giant reed, Arundo donax.</title>
        <authorList>
            <person name="Barrero R.A."/>
            <person name="Guerrero F.D."/>
            <person name="Moolhuijzen P."/>
            <person name="Goolsby J.A."/>
            <person name="Tidwell J."/>
            <person name="Bellgard S.E."/>
            <person name="Bellgard M.I."/>
        </authorList>
    </citation>
    <scope>NUCLEOTIDE SEQUENCE</scope>
    <source>
        <tissue evidence="1">Shoot tissue taken approximately 20 cm above the soil surface</tissue>
    </source>
</reference>
<accession>A0A0A8YHI3</accession>
<dbReference type="AlphaFoldDB" id="A0A0A8YHI3"/>
<proteinExistence type="predicted"/>
<reference evidence="1" key="1">
    <citation type="submission" date="2014-09" db="EMBL/GenBank/DDBJ databases">
        <authorList>
            <person name="Magalhaes I.L.F."/>
            <person name="Oliveira U."/>
            <person name="Santos F.R."/>
            <person name="Vidigal T.H.D.A."/>
            <person name="Brescovit A.D."/>
            <person name="Santos A.J."/>
        </authorList>
    </citation>
    <scope>NUCLEOTIDE SEQUENCE</scope>
    <source>
        <tissue evidence="1">Shoot tissue taken approximately 20 cm above the soil surface</tissue>
    </source>
</reference>
<dbReference type="EMBL" id="GBRH01271931">
    <property type="protein sequence ID" value="JAD25964.1"/>
    <property type="molecule type" value="Transcribed_RNA"/>
</dbReference>
<sequence>MSAIESNNKNIALMHKDHVKKVKMLLMLKPEQMQIQVNWYQ</sequence>
<protein>
    <submittedName>
        <fullName evidence="1">Uncharacterized protein</fullName>
    </submittedName>
</protein>
<evidence type="ECO:0000313" key="1">
    <source>
        <dbReference type="EMBL" id="JAD25964.1"/>
    </source>
</evidence>